<name>A0A917HHN9_9SPHI</name>
<accession>A0A917HHN9</accession>
<proteinExistence type="predicted"/>
<dbReference type="AlphaFoldDB" id="A0A917HHN9"/>
<dbReference type="RefSeq" id="WP_188504776.1">
    <property type="nucleotide sequence ID" value="NZ_BMER01000001.1"/>
</dbReference>
<comment type="caution">
    <text evidence="1">The sequence shown here is derived from an EMBL/GenBank/DDBJ whole genome shotgun (WGS) entry which is preliminary data.</text>
</comment>
<reference evidence="1" key="1">
    <citation type="journal article" date="2014" name="Int. J. Syst. Evol. Microbiol.">
        <title>Complete genome sequence of Corynebacterium casei LMG S-19264T (=DSM 44701T), isolated from a smear-ripened cheese.</title>
        <authorList>
            <consortium name="US DOE Joint Genome Institute (JGI-PGF)"/>
            <person name="Walter F."/>
            <person name="Albersmeier A."/>
            <person name="Kalinowski J."/>
            <person name="Ruckert C."/>
        </authorList>
    </citation>
    <scope>NUCLEOTIDE SEQUENCE</scope>
    <source>
        <strain evidence="1">CGMCC 1.12195</strain>
    </source>
</reference>
<dbReference type="Proteomes" id="UP000660862">
    <property type="component" value="Unassembled WGS sequence"/>
</dbReference>
<gene>
    <name evidence="1" type="ORF">GCM10007415_09630</name>
</gene>
<organism evidence="1 2">
    <name type="scientific">Parapedobacter pyrenivorans</name>
    <dbReference type="NCBI Taxonomy" id="1305674"/>
    <lineage>
        <taxon>Bacteria</taxon>
        <taxon>Pseudomonadati</taxon>
        <taxon>Bacteroidota</taxon>
        <taxon>Sphingobacteriia</taxon>
        <taxon>Sphingobacteriales</taxon>
        <taxon>Sphingobacteriaceae</taxon>
        <taxon>Parapedobacter</taxon>
    </lineage>
</organism>
<keyword evidence="2" id="KW-1185">Reference proteome</keyword>
<protein>
    <submittedName>
        <fullName evidence="1">Uncharacterized protein</fullName>
    </submittedName>
</protein>
<sequence length="185" mass="20795">MKEPILLAMLLLVGFNARPQLNNSPAGRIKQAIEAMLPEGEIIADVMEDVYSTAGAEMKVTGKLNFSIASDGKRVWFYTYGASRPAHLILDEISINLESNTVSIDSIDLTYLDEANVVDREDGLKNDRQVHSLRWLGKQSAGPRKRSYSITIRRLEHTGQTFMQIRITEITTGKRKSLLDLSLRF</sequence>
<evidence type="ECO:0000313" key="1">
    <source>
        <dbReference type="EMBL" id="GGG79502.1"/>
    </source>
</evidence>
<dbReference type="EMBL" id="BMER01000001">
    <property type="protein sequence ID" value="GGG79502.1"/>
    <property type="molecule type" value="Genomic_DNA"/>
</dbReference>
<reference evidence="1" key="2">
    <citation type="submission" date="2020-09" db="EMBL/GenBank/DDBJ databases">
        <authorList>
            <person name="Sun Q."/>
            <person name="Zhou Y."/>
        </authorList>
    </citation>
    <scope>NUCLEOTIDE SEQUENCE</scope>
    <source>
        <strain evidence="1">CGMCC 1.12195</strain>
    </source>
</reference>
<evidence type="ECO:0000313" key="2">
    <source>
        <dbReference type="Proteomes" id="UP000660862"/>
    </source>
</evidence>